<feature type="active site" description="Nucleophile" evidence="14">
    <location>
        <position position="13"/>
    </location>
</feature>
<dbReference type="NCBIfam" id="TIGR00338">
    <property type="entry name" value="serB"/>
    <property type="match status" value="1"/>
</dbReference>
<dbReference type="Gene3D" id="3.40.50.1000">
    <property type="entry name" value="HAD superfamily/HAD-like"/>
    <property type="match status" value="1"/>
</dbReference>
<comment type="catalytic activity">
    <reaction evidence="13">
        <text>O-phospho-D-serine + H2O = D-serine + phosphate</text>
        <dbReference type="Rhea" id="RHEA:24873"/>
        <dbReference type="ChEBI" id="CHEBI:15377"/>
        <dbReference type="ChEBI" id="CHEBI:35247"/>
        <dbReference type="ChEBI" id="CHEBI:43474"/>
        <dbReference type="ChEBI" id="CHEBI:58680"/>
        <dbReference type="EC" id="3.1.3.3"/>
    </reaction>
</comment>
<dbReference type="GO" id="GO:0036424">
    <property type="term" value="F:L-phosphoserine phosphatase activity"/>
    <property type="evidence" value="ECO:0007669"/>
    <property type="project" value="InterPro"/>
</dbReference>
<evidence type="ECO:0000256" key="3">
    <source>
        <dbReference type="ARBA" id="ARBA00009184"/>
    </source>
</evidence>
<keyword evidence="10" id="KW-0718">Serine biosynthesis</keyword>
<evidence type="ECO:0000256" key="11">
    <source>
        <dbReference type="ARBA" id="ARBA00031693"/>
    </source>
</evidence>
<evidence type="ECO:0000256" key="6">
    <source>
        <dbReference type="ARBA" id="ARBA00022605"/>
    </source>
</evidence>
<dbReference type="EC" id="3.1.3.3" evidence="4"/>
<evidence type="ECO:0000256" key="7">
    <source>
        <dbReference type="ARBA" id="ARBA00022723"/>
    </source>
</evidence>
<dbReference type="CDD" id="cd07500">
    <property type="entry name" value="HAD_PSP"/>
    <property type="match status" value="1"/>
</dbReference>
<dbReference type="Proteomes" id="UP000288789">
    <property type="component" value="Unassembled WGS sequence"/>
</dbReference>
<evidence type="ECO:0000256" key="14">
    <source>
        <dbReference type="PIRSR" id="PIRSR604469-1"/>
    </source>
</evidence>
<reference evidence="15 16" key="1">
    <citation type="submission" date="2018-12" db="EMBL/GenBank/DDBJ databases">
        <authorList>
            <person name="Li A."/>
            <person name="Zhang M."/>
            <person name="Zhu H."/>
        </authorList>
    </citation>
    <scope>NUCLEOTIDE SEQUENCE [LARGE SCALE GENOMIC DNA]</scope>
    <source>
        <strain evidence="15 16">R04H25</strain>
    </source>
</reference>
<protein>
    <recommendedName>
        <fullName evidence="5">Phosphoserine phosphatase</fullName>
        <ecNumber evidence="4">3.1.3.3</ecNumber>
    </recommendedName>
    <alternativeName>
        <fullName evidence="11">O-phosphoserine phosphohydrolase</fullName>
    </alternativeName>
</protein>
<dbReference type="RefSeq" id="WP_128353079.1">
    <property type="nucleotide sequence ID" value="NZ_RSFE01000011.1"/>
</dbReference>
<proteinExistence type="inferred from homology"/>
<evidence type="ECO:0000256" key="1">
    <source>
        <dbReference type="ARBA" id="ARBA00001946"/>
    </source>
</evidence>
<dbReference type="SFLD" id="SFLDS00003">
    <property type="entry name" value="Haloacid_Dehalogenase"/>
    <property type="match status" value="1"/>
</dbReference>
<comment type="cofactor">
    <cofactor evidence="1">
        <name>Mg(2+)</name>
        <dbReference type="ChEBI" id="CHEBI:18420"/>
    </cofactor>
</comment>
<comment type="similarity">
    <text evidence="3">Belongs to the HAD-like hydrolase superfamily. SerB family.</text>
</comment>
<keyword evidence="8 15" id="KW-0378">Hydrolase</keyword>
<dbReference type="GO" id="GO:0000287">
    <property type="term" value="F:magnesium ion binding"/>
    <property type="evidence" value="ECO:0007669"/>
    <property type="project" value="TreeGrafter"/>
</dbReference>
<organism evidence="15 16">
    <name type="scientific">Pseudidiomarina gelatinasegens</name>
    <dbReference type="NCBI Taxonomy" id="2487740"/>
    <lineage>
        <taxon>Bacteria</taxon>
        <taxon>Pseudomonadati</taxon>
        <taxon>Pseudomonadota</taxon>
        <taxon>Gammaproteobacteria</taxon>
        <taxon>Alteromonadales</taxon>
        <taxon>Idiomarinaceae</taxon>
        <taxon>Pseudidiomarina</taxon>
    </lineage>
</organism>
<dbReference type="PANTHER" id="PTHR43344:SF2">
    <property type="entry name" value="PHOSPHOSERINE PHOSPHATASE"/>
    <property type="match status" value="1"/>
</dbReference>
<dbReference type="OrthoDB" id="9792539at2"/>
<comment type="caution">
    <text evidence="15">The sequence shown here is derived from an EMBL/GenBank/DDBJ whole genome shotgun (WGS) entry which is preliminary data.</text>
</comment>
<dbReference type="InterPro" id="IPR050582">
    <property type="entry name" value="HAD-like_SerB"/>
</dbReference>
<name>A0A443YXN4_9GAMM</name>
<evidence type="ECO:0000256" key="10">
    <source>
        <dbReference type="ARBA" id="ARBA00023299"/>
    </source>
</evidence>
<dbReference type="SFLD" id="SFLDG01136">
    <property type="entry name" value="C1.6:_Phosphoserine_Phosphatas"/>
    <property type="match status" value="1"/>
</dbReference>
<dbReference type="PANTHER" id="PTHR43344">
    <property type="entry name" value="PHOSPHOSERINE PHOSPHATASE"/>
    <property type="match status" value="1"/>
</dbReference>
<sequence>MLDFSKPGLAIFDMDSTLITIECIDEIAAIAGCKNEVSLITERAMRGELDFAESLKARVAALCGVRRAQLEQLFDPIPFTPGAQELLHWLHQKGWKTALVSGGFTWFAASVSQTLKLDFCLANRLVWDNDVLTGEVEEPIIDAQTKAECLVQWARAIDVPISQTLAVGDGANDIPMLTAAGFGVAFCAKPALREVADLVIDEPDLMAIVRYFEQQTINTQSQAL</sequence>
<evidence type="ECO:0000256" key="2">
    <source>
        <dbReference type="ARBA" id="ARBA00005135"/>
    </source>
</evidence>
<dbReference type="InterPro" id="IPR036412">
    <property type="entry name" value="HAD-like_sf"/>
</dbReference>
<feature type="active site" description="Proton donor" evidence="14">
    <location>
        <position position="15"/>
    </location>
</feature>
<dbReference type="GO" id="GO:0005737">
    <property type="term" value="C:cytoplasm"/>
    <property type="evidence" value="ECO:0007669"/>
    <property type="project" value="TreeGrafter"/>
</dbReference>
<evidence type="ECO:0000256" key="9">
    <source>
        <dbReference type="ARBA" id="ARBA00022842"/>
    </source>
</evidence>
<accession>A0A443YXN4</accession>
<comment type="pathway">
    <text evidence="2">Amino-acid biosynthesis; L-serine biosynthesis; L-serine from 3-phospho-D-glycerate: step 3/3.</text>
</comment>
<evidence type="ECO:0000313" key="15">
    <source>
        <dbReference type="EMBL" id="RWU08740.1"/>
    </source>
</evidence>
<evidence type="ECO:0000256" key="13">
    <source>
        <dbReference type="ARBA" id="ARBA00048523"/>
    </source>
</evidence>
<evidence type="ECO:0000256" key="4">
    <source>
        <dbReference type="ARBA" id="ARBA00012640"/>
    </source>
</evidence>
<gene>
    <name evidence="15" type="primary">serB</name>
    <name evidence="15" type="ORF">EGC76_11115</name>
</gene>
<dbReference type="SUPFAM" id="SSF56784">
    <property type="entry name" value="HAD-like"/>
    <property type="match status" value="1"/>
</dbReference>
<dbReference type="InterPro" id="IPR004469">
    <property type="entry name" value="PSP"/>
</dbReference>
<evidence type="ECO:0000256" key="8">
    <source>
        <dbReference type="ARBA" id="ARBA00022801"/>
    </source>
</evidence>
<dbReference type="InterPro" id="IPR023214">
    <property type="entry name" value="HAD_sf"/>
</dbReference>
<keyword evidence="9" id="KW-0460">Magnesium</keyword>
<keyword evidence="7" id="KW-0479">Metal-binding</keyword>
<dbReference type="AlphaFoldDB" id="A0A443YXN4"/>
<evidence type="ECO:0000256" key="12">
    <source>
        <dbReference type="ARBA" id="ARBA00048138"/>
    </source>
</evidence>
<dbReference type="NCBIfam" id="TIGR01488">
    <property type="entry name" value="HAD-SF-IB"/>
    <property type="match status" value="1"/>
</dbReference>
<evidence type="ECO:0000256" key="5">
    <source>
        <dbReference type="ARBA" id="ARBA00015196"/>
    </source>
</evidence>
<dbReference type="EMBL" id="RSFE01000011">
    <property type="protein sequence ID" value="RWU08740.1"/>
    <property type="molecule type" value="Genomic_DNA"/>
</dbReference>
<dbReference type="Pfam" id="PF00702">
    <property type="entry name" value="Hydrolase"/>
    <property type="match status" value="1"/>
</dbReference>
<evidence type="ECO:0000313" key="16">
    <source>
        <dbReference type="Proteomes" id="UP000288789"/>
    </source>
</evidence>
<dbReference type="UniPathway" id="UPA00135">
    <property type="reaction ID" value="UER00198"/>
</dbReference>
<keyword evidence="16" id="KW-1185">Reference proteome</keyword>
<comment type="catalytic activity">
    <reaction evidence="12">
        <text>O-phospho-L-serine + H2O = L-serine + phosphate</text>
        <dbReference type="Rhea" id="RHEA:21208"/>
        <dbReference type="ChEBI" id="CHEBI:15377"/>
        <dbReference type="ChEBI" id="CHEBI:33384"/>
        <dbReference type="ChEBI" id="CHEBI:43474"/>
        <dbReference type="ChEBI" id="CHEBI:57524"/>
        <dbReference type="EC" id="3.1.3.3"/>
    </reaction>
</comment>
<dbReference type="SFLD" id="SFLDF00029">
    <property type="entry name" value="phosphoserine_phosphatase"/>
    <property type="match status" value="1"/>
</dbReference>
<keyword evidence="6" id="KW-0028">Amino-acid biosynthesis</keyword>
<dbReference type="SFLD" id="SFLDG01137">
    <property type="entry name" value="C1.6.1:_Phosphoserine_Phosphat"/>
    <property type="match status" value="1"/>
</dbReference>
<dbReference type="GO" id="GO:0006564">
    <property type="term" value="P:L-serine biosynthetic process"/>
    <property type="evidence" value="ECO:0007669"/>
    <property type="project" value="UniProtKB-KW"/>
</dbReference>